<dbReference type="AlphaFoldDB" id="A0A4S4N5X6"/>
<reference evidence="4 5" key="1">
    <citation type="submission" date="2019-02" db="EMBL/GenBank/DDBJ databases">
        <title>Genome sequencing of the rare red list fungi Antrodiella citrinella (Flaviporus citrinellus).</title>
        <authorList>
            <person name="Buettner E."/>
            <person name="Kellner H."/>
        </authorList>
    </citation>
    <scope>NUCLEOTIDE SEQUENCE [LARGE SCALE GENOMIC DNA]</scope>
    <source>
        <strain evidence="4 5">DSM 108506</strain>
    </source>
</reference>
<feature type="transmembrane region" description="Helical" evidence="2">
    <location>
        <begin position="82"/>
        <end position="109"/>
    </location>
</feature>
<feature type="region of interest" description="Disordered" evidence="1">
    <location>
        <begin position="321"/>
        <end position="350"/>
    </location>
</feature>
<keyword evidence="5" id="KW-1185">Reference proteome</keyword>
<dbReference type="PANTHER" id="PTHR40465:SF1">
    <property type="entry name" value="DUF6534 DOMAIN-CONTAINING PROTEIN"/>
    <property type="match status" value="1"/>
</dbReference>
<keyword evidence="2" id="KW-0812">Transmembrane</keyword>
<comment type="caution">
    <text evidence="4">The sequence shown here is derived from an EMBL/GenBank/DDBJ whole genome shotgun (WGS) entry which is preliminary data.</text>
</comment>
<protein>
    <recommendedName>
        <fullName evidence="3">DUF6534 domain-containing protein</fullName>
    </recommendedName>
</protein>
<dbReference type="EMBL" id="SGPM01000008">
    <property type="protein sequence ID" value="THH33291.1"/>
    <property type="molecule type" value="Genomic_DNA"/>
</dbReference>
<dbReference type="OrthoDB" id="3063206at2759"/>
<feature type="transmembrane region" description="Helical" evidence="2">
    <location>
        <begin position="166"/>
        <end position="185"/>
    </location>
</feature>
<dbReference type="Proteomes" id="UP000308730">
    <property type="component" value="Unassembled WGS sequence"/>
</dbReference>
<feature type="compositionally biased region" description="Low complexity" evidence="1">
    <location>
        <begin position="322"/>
        <end position="334"/>
    </location>
</feature>
<evidence type="ECO:0000259" key="3">
    <source>
        <dbReference type="Pfam" id="PF20152"/>
    </source>
</evidence>
<keyword evidence="2" id="KW-0472">Membrane</keyword>
<gene>
    <name evidence="4" type="ORF">EUX98_g880</name>
</gene>
<feature type="compositionally biased region" description="Basic and acidic residues" evidence="1">
    <location>
        <begin position="335"/>
        <end position="350"/>
    </location>
</feature>
<organism evidence="4 5">
    <name type="scientific">Antrodiella citrinella</name>
    <dbReference type="NCBI Taxonomy" id="2447956"/>
    <lineage>
        <taxon>Eukaryota</taxon>
        <taxon>Fungi</taxon>
        <taxon>Dikarya</taxon>
        <taxon>Basidiomycota</taxon>
        <taxon>Agaricomycotina</taxon>
        <taxon>Agaricomycetes</taxon>
        <taxon>Polyporales</taxon>
        <taxon>Steccherinaceae</taxon>
        <taxon>Antrodiella</taxon>
    </lineage>
</organism>
<evidence type="ECO:0000313" key="4">
    <source>
        <dbReference type="EMBL" id="THH33291.1"/>
    </source>
</evidence>
<evidence type="ECO:0000256" key="1">
    <source>
        <dbReference type="SAM" id="MobiDB-lite"/>
    </source>
</evidence>
<dbReference type="InterPro" id="IPR045339">
    <property type="entry name" value="DUF6534"/>
</dbReference>
<evidence type="ECO:0000313" key="5">
    <source>
        <dbReference type="Proteomes" id="UP000308730"/>
    </source>
</evidence>
<name>A0A4S4N5X6_9APHY</name>
<proteinExistence type="predicted"/>
<keyword evidence="2" id="KW-1133">Transmembrane helix</keyword>
<feature type="transmembrane region" description="Helical" evidence="2">
    <location>
        <begin position="236"/>
        <end position="256"/>
    </location>
</feature>
<feature type="domain" description="DUF6534" evidence="3">
    <location>
        <begin position="170"/>
        <end position="259"/>
    </location>
</feature>
<feature type="transmembrane region" description="Helical" evidence="2">
    <location>
        <begin position="12"/>
        <end position="37"/>
    </location>
</feature>
<feature type="transmembrane region" description="Helical" evidence="2">
    <location>
        <begin position="121"/>
        <end position="146"/>
    </location>
</feature>
<dbReference type="PANTHER" id="PTHR40465">
    <property type="entry name" value="CHROMOSOME 1, WHOLE GENOME SHOTGUN SEQUENCE"/>
    <property type="match status" value="1"/>
</dbReference>
<feature type="transmembrane region" description="Helical" evidence="2">
    <location>
        <begin position="206"/>
        <end position="230"/>
    </location>
</feature>
<sequence>MAPLPDSEHITVYVFAAALTTTGLYAITCMQTFLYFIHYHQHDSQFVRFLVVTLWAMDSAHFVLTVRAVWRSIIDPVFAQSLSIEALIAGLFTTFMTVIVQLFFAWRIYKFVRDIVHGRWRWLLFAFVPCSLYQLGGYIAFIVLAINAPHDAAGVAAIRKLPQSFWGVGAAEDIIISLILLFFVWQWRLQDQEWTSRSTMKIINRLTFITVNTGLWTAACALAVIISLAVRPDVNLYVALYFIQGTLYCNTFLANLNTRGFICGDLGETTGLSTVQATGISFNRPTIASDQPSVPTTSGVTSSLDDEGAVNVRWLPISGVGATSTLNRSNSSSLAKKEEKESQDEKEIQA</sequence>
<accession>A0A4S4N5X6</accession>
<dbReference type="Pfam" id="PF20152">
    <property type="entry name" value="DUF6534"/>
    <property type="match status" value="1"/>
</dbReference>
<feature type="transmembrane region" description="Helical" evidence="2">
    <location>
        <begin position="49"/>
        <end position="70"/>
    </location>
</feature>
<evidence type="ECO:0000256" key="2">
    <source>
        <dbReference type="SAM" id="Phobius"/>
    </source>
</evidence>